<reference evidence="1 2" key="1">
    <citation type="submission" date="2021-01" db="EMBL/GenBank/DDBJ databases">
        <title>Whole genome shotgun sequence of Catellatospora citrea NBRC 14495.</title>
        <authorList>
            <person name="Komaki H."/>
            <person name="Tamura T."/>
        </authorList>
    </citation>
    <scope>NUCLEOTIDE SEQUENCE [LARGE SCALE GENOMIC DNA]</scope>
    <source>
        <strain evidence="1 2">NBRC 14495</strain>
    </source>
</reference>
<evidence type="ECO:0000313" key="2">
    <source>
        <dbReference type="Proteomes" id="UP000659904"/>
    </source>
</evidence>
<organism evidence="1 2">
    <name type="scientific">Catellatospora citrea</name>
    <dbReference type="NCBI Taxonomy" id="53366"/>
    <lineage>
        <taxon>Bacteria</taxon>
        <taxon>Bacillati</taxon>
        <taxon>Actinomycetota</taxon>
        <taxon>Actinomycetes</taxon>
        <taxon>Micromonosporales</taxon>
        <taxon>Micromonosporaceae</taxon>
        <taxon>Catellatospora</taxon>
    </lineage>
</organism>
<accession>A0A8J3KWP5</accession>
<sequence length="224" mass="24438">MAELTFACMDAQALPWAAGPTLRFRLRITAPEGVRVHALVLSCQLRIDPRARPYSDAEAQGLDYVFGAPARWATSMQALHFATVGVTVPGFTGTTECDLMVPCTYDLEPGLGKYLHALAEGTVPMTFLFSGTLFEAPAGGAGVQVGRVPWDREAAYALPVVVWRELMDLYFPDTAWLRLRRDTVDALLRHQARHAVPTADELLTSLLAAQAPAEEEDGLCPTPR</sequence>
<proteinExistence type="predicted"/>
<comment type="caution">
    <text evidence="1">The sequence shown here is derived from an EMBL/GenBank/DDBJ whole genome shotgun (WGS) entry which is preliminary data.</text>
</comment>
<dbReference type="EMBL" id="BONH01000056">
    <property type="protein sequence ID" value="GIG02625.1"/>
    <property type="molecule type" value="Genomic_DNA"/>
</dbReference>
<dbReference type="RefSeq" id="WP_120321280.1">
    <property type="nucleotide sequence ID" value="NZ_BONH01000056.1"/>
</dbReference>
<keyword evidence="2" id="KW-1185">Reference proteome</keyword>
<evidence type="ECO:0000313" key="1">
    <source>
        <dbReference type="EMBL" id="GIG02625.1"/>
    </source>
</evidence>
<protein>
    <submittedName>
        <fullName evidence="1">Uncharacterized protein</fullName>
    </submittedName>
</protein>
<dbReference type="InterPro" id="IPR045730">
    <property type="entry name" value="DUF6084"/>
</dbReference>
<name>A0A8J3KWP5_9ACTN</name>
<dbReference type="Proteomes" id="UP000659904">
    <property type="component" value="Unassembled WGS sequence"/>
</dbReference>
<gene>
    <name evidence="1" type="ORF">Cci01nite_77180</name>
</gene>
<dbReference type="AlphaFoldDB" id="A0A8J3KWP5"/>
<dbReference type="Pfam" id="PF19562">
    <property type="entry name" value="DUF6084"/>
    <property type="match status" value="1"/>
</dbReference>